<name>A0A060H8B1_XYLFS</name>
<evidence type="ECO:0000313" key="2">
    <source>
        <dbReference type="Proteomes" id="UP000027215"/>
    </source>
</evidence>
<sequence>MHEYMIYIRSLYLFREDINTTVIYFMDMDRRLPGCSRSQGAGDALIKRVIMMNIRELSTSEIMQVDGAGPIKDFETGSVIGTVIGYAATGTVAGASRLGLFGGAIGFSWGLGWGIGRYIGQRLMDSQTIQ</sequence>
<protein>
    <submittedName>
        <fullName evidence="1">Uncharacterized protein</fullName>
    </submittedName>
</protein>
<gene>
    <name evidence="1" type="ORF">D934_10870</name>
</gene>
<dbReference type="EMBL" id="CP006696">
    <property type="protein sequence ID" value="AIC11555.1"/>
    <property type="molecule type" value="Genomic_DNA"/>
</dbReference>
<reference evidence="1 2" key="1">
    <citation type="submission" date="2013-08" db="EMBL/GenBank/DDBJ databases">
        <authorList>
            <person name="Stouthamer R."/>
            <person name="Nunney L."/>
        </authorList>
    </citation>
    <scope>NUCLEOTIDE SEQUENCE [LARGE SCALE GENOMIC DNA]</scope>
    <source>
        <strain evidence="2">ann-1</strain>
    </source>
</reference>
<accession>A0A060H8B1</accession>
<evidence type="ECO:0000313" key="1">
    <source>
        <dbReference type="EMBL" id="AIC11555.1"/>
    </source>
</evidence>
<dbReference type="Proteomes" id="UP000027215">
    <property type="component" value="Chromosome"/>
</dbReference>
<organism evidence="1 2">
    <name type="scientific">Xylella fastidiosa subsp. sandyi Ann-1</name>
    <dbReference type="NCBI Taxonomy" id="155920"/>
    <lineage>
        <taxon>Bacteria</taxon>
        <taxon>Pseudomonadati</taxon>
        <taxon>Pseudomonadota</taxon>
        <taxon>Gammaproteobacteria</taxon>
        <taxon>Lysobacterales</taxon>
        <taxon>Lysobacteraceae</taxon>
        <taxon>Xylella</taxon>
    </lineage>
</organism>
<dbReference type="PATRIC" id="fig|155920.8.peg.2546"/>
<dbReference type="KEGG" id="xfs:D934_10870"/>
<dbReference type="AlphaFoldDB" id="A0A060H8B1"/>
<proteinExistence type="predicted"/>
<dbReference type="HOGENOM" id="CLU_1937323_0_0_6"/>